<feature type="compositionally biased region" description="Low complexity" evidence="1">
    <location>
        <begin position="11"/>
        <end position="25"/>
    </location>
</feature>
<dbReference type="AlphaFoldDB" id="A0A9Q3QD13"/>
<comment type="caution">
    <text evidence="2">The sequence shown here is derived from an EMBL/GenBank/DDBJ whole genome shotgun (WGS) entry which is preliminary data.</text>
</comment>
<sequence>MTPALETEAPVVSTSSRSVQRQAQRTSEEEERYQEPSRQGQRQSQLAPTLPTGVQDPQIGAFTCGQCVQHGQNSNGIRNQGAGKDEQDLSTQINHVKNSINVEISKLDAKLTKIALDISDLKRNDRKYTDWYRLTNSRFVSIINACSRIESTC</sequence>
<reference evidence="2" key="1">
    <citation type="submission" date="2021-03" db="EMBL/GenBank/DDBJ databases">
        <title>Draft genome sequence of rust myrtle Austropuccinia psidii MF-1, a brazilian biotype.</title>
        <authorList>
            <person name="Quecine M.C."/>
            <person name="Pachon D.M.R."/>
            <person name="Bonatelli M.L."/>
            <person name="Correr F.H."/>
            <person name="Franceschini L.M."/>
            <person name="Leite T.F."/>
            <person name="Margarido G.R.A."/>
            <person name="Almeida C.A."/>
            <person name="Ferrarezi J.A."/>
            <person name="Labate C.A."/>
        </authorList>
    </citation>
    <scope>NUCLEOTIDE SEQUENCE</scope>
    <source>
        <strain evidence="2">MF-1</strain>
    </source>
</reference>
<feature type="compositionally biased region" description="Polar residues" evidence="1">
    <location>
        <begin position="36"/>
        <end position="47"/>
    </location>
</feature>
<proteinExistence type="predicted"/>
<evidence type="ECO:0000313" key="3">
    <source>
        <dbReference type="Proteomes" id="UP000765509"/>
    </source>
</evidence>
<gene>
    <name evidence="2" type="ORF">O181_132655</name>
</gene>
<evidence type="ECO:0000313" key="2">
    <source>
        <dbReference type="EMBL" id="MBW0592940.1"/>
    </source>
</evidence>
<protein>
    <submittedName>
        <fullName evidence="2">Uncharacterized protein</fullName>
    </submittedName>
</protein>
<dbReference type="Proteomes" id="UP000765509">
    <property type="component" value="Unassembled WGS sequence"/>
</dbReference>
<evidence type="ECO:0000256" key="1">
    <source>
        <dbReference type="SAM" id="MobiDB-lite"/>
    </source>
</evidence>
<name>A0A9Q3QD13_9BASI</name>
<feature type="region of interest" description="Disordered" evidence="1">
    <location>
        <begin position="1"/>
        <end position="57"/>
    </location>
</feature>
<keyword evidence="3" id="KW-1185">Reference proteome</keyword>
<dbReference type="EMBL" id="AVOT02151288">
    <property type="protein sequence ID" value="MBW0592940.1"/>
    <property type="molecule type" value="Genomic_DNA"/>
</dbReference>
<organism evidence="2 3">
    <name type="scientific">Austropuccinia psidii MF-1</name>
    <dbReference type="NCBI Taxonomy" id="1389203"/>
    <lineage>
        <taxon>Eukaryota</taxon>
        <taxon>Fungi</taxon>
        <taxon>Dikarya</taxon>
        <taxon>Basidiomycota</taxon>
        <taxon>Pucciniomycotina</taxon>
        <taxon>Pucciniomycetes</taxon>
        <taxon>Pucciniales</taxon>
        <taxon>Sphaerophragmiaceae</taxon>
        <taxon>Austropuccinia</taxon>
    </lineage>
</organism>
<accession>A0A9Q3QD13</accession>